<dbReference type="Proteomes" id="UP000814033">
    <property type="component" value="Unassembled WGS sequence"/>
</dbReference>
<accession>A0ACB8RGJ4</accession>
<sequence length="204" mass="22682">MPARLLGHHEIPRRQTLRQTPIHLFRGPPARIQLLLVPRLRAREHRAIYARRGGDDDAQRDDRNEDDLGELLAGDAPARKRVRVVLGGDGEGVRVNGRMCGLRLRGHSGNNSNLRRRRQLHVVNCLDHIRGEVGGEHARHNGSGRDRSGGGWLVQRGGDARGQLRGEVGRAASGRQHYGLRDGAEGERMSAVNEEKEAERLASR</sequence>
<comment type="caution">
    <text evidence="1">The sequence shown here is derived from an EMBL/GenBank/DDBJ whole genome shotgun (WGS) entry which is preliminary data.</text>
</comment>
<dbReference type="EMBL" id="MU276051">
    <property type="protein sequence ID" value="KAI0042720.1"/>
    <property type="molecule type" value="Genomic_DNA"/>
</dbReference>
<protein>
    <submittedName>
        <fullName evidence="1">Uncharacterized protein</fullName>
    </submittedName>
</protein>
<proteinExistence type="predicted"/>
<gene>
    <name evidence="1" type="ORF">FA95DRAFT_537751</name>
</gene>
<organism evidence="1 2">
    <name type="scientific">Auriscalpium vulgare</name>
    <dbReference type="NCBI Taxonomy" id="40419"/>
    <lineage>
        <taxon>Eukaryota</taxon>
        <taxon>Fungi</taxon>
        <taxon>Dikarya</taxon>
        <taxon>Basidiomycota</taxon>
        <taxon>Agaricomycotina</taxon>
        <taxon>Agaricomycetes</taxon>
        <taxon>Russulales</taxon>
        <taxon>Auriscalpiaceae</taxon>
        <taxon>Auriscalpium</taxon>
    </lineage>
</organism>
<reference evidence="1" key="1">
    <citation type="submission" date="2021-02" db="EMBL/GenBank/DDBJ databases">
        <authorList>
            <consortium name="DOE Joint Genome Institute"/>
            <person name="Ahrendt S."/>
            <person name="Looney B.P."/>
            <person name="Miyauchi S."/>
            <person name="Morin E."/>
            <person name="Drula E."/>
            <person name="Courty P.E."/>
            <person name="Chicoki N."/>
            <person name="Fauchery L."/>
            <person name="Kohler A."/>
            <person name="Kuo A."/>
            <person name="Labutti K."/>
            <person name="Pangilinan J."/>
            <person name="Lipzen A."/>
            <person name="Riley R."/>
            <person name="Andreopoulos W."/>
            <person name="He G."/>
            <person name="Johnson J."/>
            <person name="Barry K.W."/>
            <person name="Grigoriev I.V."/>
            <person name="Nagy L."/>
            <person name="Hibbett D."/>
            <person name="Henrissat B."/>
            <person name="Matheny P.B."/>
            <person name="Labbe J."/>
            <person name="Martin F."/>
        </authorList>
    </citation>
    <scope>NUCLEOTIDE SEQUENCE</scope>
    <source>
        <strain evidence="1">FP105234-sp</strain>
    </source>
</reference>
<reference evidence="1" key="2">
    <citation type="journal article" date="2022" name="New Phytol.">
        <title>Evolutionary transition to the ectomycorrhizal habit in the genomes of a hyperdiverse lineage of mushroom-forming fungi.</title>
        <authorList>
            <person name="Looney B."/>
            <person name="Miyauchi S."/>
            <person name="Morin E."/>
            <person name="Drula E."/>
            <person name="Courty P.E."/>
            <person name="Kohler A."/>
            <person name="Kuo A."/>
            <person name="LaButti K."/>
            <person name="Pangilinan J."/>
            <person name="Lipzen A."/>
            <person name="Riley R."/>
            <person name="Andreopoulos W."/>
            <person name="He G."/>
            <person name="Johnson J."/>
            <person name="Nolan M."/>
            <person name="Tritt A."/>
            <person name="Barry K.W."/>
            <person name="Grigoriev I.V."/>
            <person name="Nagy L.G."/>
            <person name="Hibbett D."/>
            <person name="Henrissat B."/>
            <person name="Matheny P.B."/>
            <person name="Labbe J."/>
            <person name="Martin F.M."/>
        </authorList>
    </citation>
    <scope>NUCLEOTIDE SEQUENCE</scope>
    <source>
        <strain evidence="1">FP105234-sp</strain>
    </source>
</reference>
<evidence type="ECO:0000313" key="1">
    <source>
        <dbReference type="EMBL" id="KAI0042720.1"/>
    </source>
</evidence>
<evidence type="ECO:0000313" key="2">
    <source>
        <dbReference type="Proteomes" id="UP000814033"/>
    </source>
</evidence>
<name>A0ACB8RGJ4_9AGAM</name>
<keyword evidence="2" id="KW-1185">Reference proteome</keyword>